<dbReference type="GO" id="GO:0046785">
    <property type="term" value="P:microtubule polymerization"/>
    <property type="evidence" value="ECO:0007669"/>
    <property type="project" value="InterPro"/>
</dbReference>
<dbReference type="GO" id="GO:0007051">
    <property type="term" value="P:spindle organization"/>
    <property type="evidence" value="ECO:0007669"/>
    <property type="project" value="InterPro"/>
</dbReference>
<dbReference type="InterPro" id="IPR045110">
    <property type="entry name" value="XMAP215"/>
</dbReference>
<evidence type="ECO:0000256" key="2">
    <source>
        <dbReference type="SAM" id="MobiDB-lite"/>
    </source>
</evidence>
<gene>
    <name evidence="4" type="ORF">PHET_05692</name>
</gene>
<dbReference type="GO" id="GO:0061863">
    <property type="term" value="F:microtubule plus end polymerase"/>
    <property type="evidence" value="ECO:0007669"/>
    <property type="project" value="InterPro"/>
</dbReference>
<feature type="region of interest" description="Disordered" evidence="2">
    <location>
        <begin position="596"/>
        <end position="616"/>
    </location>
</feature>
<feature type="domain" description="TOG" evidence="3">
    <location>
        <begin position="350"/>
        <end position="586"/>
    </location>
</feature>
<proteinExistence type="predicted"/>
<feature type="domain" description="TOG" evidence="3">
    <location>
        <begin position="2"/>
        <end position="232"/>
    </location>
</feature>
<dbReference type="SMART" id="SM01349">
    <property type="entry name" value="TOG"/>
    <property type="match status" value="2"/>
</dbReference>
<feature type="compositionally biased region" description="Low complexity" evidence="2">
    <location>
        <begin position="598"/>
        <end position="614"/>
    </location>
</feature>
<dbReference type="Proteomes" id="UP000748531">
    <property type="component" value="Unassembled WGS sequence"/>
</dbReference>
<dbReference type="Pfam" id="PF23271">
    <property type="entry name" value="HEAT_GCN1"/>
    <property type="match status" value="1"/>
</dbReference>
<dbReference type="InterPro" id="IPR034085">
    <property type="entry name" value="TOG"/>
</dbReference>
<dbReference type="OrthoDB" id="205662at2759"/>
<dbReference type="PANTHER" id="PTHR12609">
    <property type="entry name" value="MICROTUBULE ASSOCIATED PROTEIN XMAP215"/>
    <property type="match status" value="1"/>
</dbReference>
<dbReference type="EMBL" id="LUCH01003364">
    <property type="protein sequence ID" value="KAF5400230.1"/>
    <property type="molecule type" value="Genomic_DNA"/>
</dbReference>
<evidence type="ECO:0000313" key="4">
    <source>
        <dbReference type="EMBL" id="KAF5400230.1"/>
    </source>
</evidence>
<sequence>MSAASSSELDDALLMKLESNKWQERSDVLDVIGKHILSATLQSNSHNIIVRSLLQVIGSDKHTQLVTRAANMLQQFAERLGSSFGTYAERCLSVCLTKFKDNNRNVVQALRHATRAVLETMPLELGTTQVLVGMSHSSASIQAEATELLAHCLCLHSPHGPFPDRLNSAQRIRHVKPLLPVLHSLCQHRTSACREAGCLAFASVQLFLDDNPQQFESLIEGMLDEQRRIKVAVCLDTLRTATYERTKKSKNVGHTSVGPPVDRRKQKKDSKSKKTSTAGVDASTLEPIATSPPKSHCRRPPLRERQNQPDSMQRPNSDKECGNSKPSKNSRSIGKSNRQVSVVSDAPVSSYDTLDDLSDYFVTVPIDQLKDADWKVRLVVVESIKSRLVSHPPSGEVLVQIVSFILKSERLQDVNLQVRCTILSVLLIIARRLRALHTQLPDRILPALCGSLVSNLGDKKTHKCAQEALSLLFCCSDPGVSLACLCSPTLELKKPAAHAALLEWLALTLKQMDLKFDLSVMTQMIKQGLASVNPNVRASAISLAGSVHVSSCNKQDRLRSLLENEKPAILVRLEEEFTRCEEEALDLRRTHGAERLFSSNSDTDGSSLGTGSSSVPKLADATFARGSGDVAVNRQHRDNGRTSLESFELREDSRASGDQTDRWSETTPTKGVIRAMPPRLQPPHSLTPSLFFVEPNQTAALMEAKQIRLSQLNKTLCIDLDRLRNMFSELHANPQLVQCLFAPDVDSRLEALDKLTASLDEAAIADSDPSALILTYAHFDLLLAWTIGACFAYGSACEPAYQATLPSLTDSRALISRGLQYLTVVIHLFAQAEFQLSDQEVDLLLHACLAEQAPSLRSGLARRAAQPTLSDAISDLIRLLRQVYPASLLMDRIASLLHQCSSAAGRLSKLTMSVCGLTMLLYALIVTGRQLLEQHLGVKFSDLPSHSTNSPLLCTTPRTRTDAHTLEPSQMLSHLGPGTEPRFSSFRDHSPPPEHSSPAALAILLPLLRERNSTAVSAATRAAAAEQLDFALTCLVNQLTVRSRDGVDDAGGDVELDADTSDETEVLDNAILGALVDLETLILNPETCALLVPFVQRVVERLSVLAHVLSHTDCFTAGHKVFLDCLVSNLIVLFEQPFLAREVNSDSLVVLLASVFLLAQCDKPLTEHVRQLCNQRSPIVLRLVHLILIRVDATLAFRLAIAQIRFVRTPDAFKNLDAHCPILVFPIYTGPDSADLKRMILQETSMSCSTVYHIYAIPCSS</sequence>
<evidence type="ECO:0000259" key="3">
    <source>
        <dbReference type="SMART" id="SM01349"/>
    </source>
</evidence>
<feature type="compositionally biased region" description="Basic and acidic residues" evidence="2">
    <location>
        <begin position="647"/>
        <end position="664"/>
    </location>
</feature>
<dbReference type="AlphaFoldDB" id="A0A8J4SNM6"/>
<feature type="region of interest" description="Disordered" evidence="2">
    <location>
        <begin position="246"/>
        <end position="342"/>
    </location>
</feature>
<feature type="region of interest" description="Disordered" evidence="2">
    <location>
        <begin position="969"/>
        <end position="995"/>
    </location>
</feature>
<keyword evidence="5" id="KW-1185">Reference proteome</keyword>
<name>A0A8J4SNM6_9TREM</name>
<feature type="region of interest" description="Disordered" evidence="2">
    <location>
        <begin position="629"/>
        <end position="681"/>
    </location>
</feature>
<reference evidence="4" key="1">
    <citation type="submission" date="2019-05" db="EMBL/GenBank/DDBJ databases">
        <title>Annotation for the trematode Paragonimus heterotremus.</title>
        <authorList>
            <person name="Choi Y.-J."/>
        </authorList>
    </citation>
    <scope>NUCLEOTIDE SEQUENCE</scope>
    <source>
        <strain evidence="4">LC</strain>
    </source>
</reference>
<comment type="caution">
    <text evidence="4">The sequence shown here is derived from an EMBL/GenBank/DDBJ whole genome shotgun (WGS) entry which is preliminary data.</text>
</comment>
<organism evidence="4 5">
    <name type="scientific">Paragonimus heterotremus</name>
    <dbReference type="NCBI Taxonomy" id="100268"/>
    <lineage>
        <taxon>Eukaryota</taxon>
        <taxon>Metazoa</taxon>
        <taxon>Spiralia</taxon>
        <taxon>Lophotrochozoa</taxon>
        <taxon>Platyhelminthes</taxon>
        <taxon>Trematoda</taxon>
        <taxon>Digenea</taxon>
        <taxon>Plagiorchiida</taxon>
        <taxon>Troglotremata</taxon>
        <taxon>Troglotrematidae</taxon>
        <taxon>Paragonimus</taxon>
    </lineage>
</organism>
<evidence type="ECO:0000256" key="1">
    <source>
        <dbReference type="ARBA" id="ARBA00022737"/>
    </source>
</evidence>
<keyword evidence="1" id="KW-0677">Repeat</keyword>
<feature type="compositionally biased region" description="Basic residues" evidence="2">
    <location>
        <begin position="264"/>
        <end position="274"/>
    </location>
</feature>
<dbReference type="InterPro" id="IPR057546">
    <property type="entry name" value="HEAT_GCN1"/>
</dbReference>
<dbReference type="GO" id="GO:0051010">
    <property type="term" value="F:microtubule plus-end binding"/>
    <property type="evidence" value="ECO:0007669"/>
    <property type="project" value="InterPro"/>
</dbReference>
<dbReference type="SUPFAM" id="SSF48371">
    <property type="entry name" value="ARM repeat"/>
    <property type="match status" value="1"/>
</dbReference>
<dbReference type="GO" id="GO:0030951">
    <property type="term" value="P:establishment or maintenance of microtubule cytoskeleton polarity"/>
    <property type="evidence" value="ECO:0007669"/>
    <property type="project" value="InterPro"/>
</dbReference>
<accession>A0A8J4SNM6</accession>
<evidence type="ECO:0000313" key="5">
    <source>
        <dbReference type="Proteomes" id="UP000748531"/>
    </source>
</evidence>
<dbReference type="Gene3D" id="1.25.10.10">
    <property type="entry name" value="Leucine-rich Repeat Variant"/>
    <property type="match status" value="3"/>
</dbReference>
<feature type="compositionally biased region" description="Polar residues" evidence="2">
    <location>
        <begin position="324"/>
        <end position="342"/>
    </location>
</feature>
<dbReference type="InterPro" id="IPR016024">
    <property type="entry name" value="ARM-type_fold"/>
</dbReference>
<protein>
    <recommendedName>
        <fullName evidence="3">TOG domain-containing protein</fullName>
    </recommendedName>
</protein>
<dbReference type="InterPro" id="IPR011989">
    <property type="entry name" value="ARM-like"/>
</dbReference>